<evidence type="ECO:0000313" key="2">
    <source>
        <dbReference type="EMBL" id="ONM07977.1"/>
    </source>
</evidence>
<organism evidence="2">
    <name type="scientific">Zea mays</name>
    <name type="common">Maize</name>
    <dbReference type="NCBI Taxonomy" id="4577"/>
    <lineage>
        <taxon>Eukaryota</taxon>
        <taxon>Viridiplantae</taxon>
        <taxon>Streptophyta</taxon>
        <taxon>Embryophyta</taxon>
        <taxon>Tracheophyta</taxon>
        <taxon>Spermatophyta</taxon>
        <taxon>Magnoliopsida</taxon>
        <taxon>Liliopsida</taxon>
        <taxon>Poales</taxon>
        <taxon>Poaceae</taxon>
        <taxon>PACMAD clade</taxon>
        <taxon>Panicoideae</taxon>
        <taxon>Andropogonodae</taxon>
        <taxon>Andropogoneae</taxon>
        <taxon>Tripsacinae</taxon>
        <taxon>Zea</taxon>
    </lineage>
</organism>
<dbReference type="STRING" id="4577.A0A1D6L086"/>
<evidence type="ECO:0000256" key="1">
    <source>
        <dbReference type="SAM" id="MobiDB-lite"/>
    </source>
</evidence>
<accession>A0A1D6L086</accession>
<protein>
    <submittedName>
        <fullName evidence="2">Uncharacterized protein</fullName>
    </submittedName>
</protein>
<dbReference type="AlphaFoldDB" id="A0A1D6L086"/>
<dbReference type="InParanoid" id="A0A1D6L086"/>
<feature type="region of interest" description="Disordered" evidence="1">
    <location>
        <begin position="1"/>
        <end position="63"/>
    </location>
</feature>
<sequence>MPSLTPWCSDLLSTTDDDHHHGSRLPCAPLPPQLWPPSGASSQPPPPASSSRPHLTPLPLSQSSCLLRPPIGAPRYQMMSLETDLNTLPMIPNIPEKVFSSDAKSTEGYLY</sequence>
<reference evidence="2" key="1">
    <citation type="submission" date="2015-12" db="EMBL/GenBank/DDBJ databases">
        <title>Update maize B73 reference genome by single molecule sequencing technologies.</title>
        <authorList>
            <consortium name="Maize Genome Sequencing Project"/>
            <person name="Ware D."/>
        </authorList>
    </citation>
    <scope>NUCLEOTIDE SEQUENCE [LARGE SCALE GENOMIC DNA]</scope>
    <source>
        <tissue evidence="2">Seedling</tissue>
    </source>
</reference>
<dbReference type="EMBL" id="CM007647">
    <property type="protein sequence ID" value="ONM07979.1"/>
    <property type="molecule type" value="Genomic_DNA"/>
</dbReference>
<gene>
    <name evidence="2" type="ORF">ZEAMMB73_Zm00001d033588</name>
</gene>
<name>A0A1D6L086_MAIZE</name>
<dbReference type="EMBL" id="CM007647">
    <property type="protein sequence ID" value="ONM07977.1"/>
    <property type="molecule type" value="Genomic_DNA"/>
</dbReference>
<proteinExistence type="predicted"/>